<feature type="coiled-coil region" evidence="4">
    <location>
        <begin position="689"/>
        <end position="716"/>
    </location>
</feature>
<dbReference type="InterPro" id="IPR050839">
    <property type="entry name" value="Rho-assoc_Ser/Thr_Kinase"/>
</dbReference>
<dbReference type="SUPFAM" id="SSF46689">
    <property type="entry name" value="Homeodomain-like"/>
    <property type="match status" value="1"/>
</dbReference>
<evidence type="ECO:0000256" key="1">
    <source>
        <dbReference type="ARBA" id="ARBA00022553"/>
    </source>
</evidence>
<keyword evidence="1" id="KW-0597">Phosphoprotein</keyword>
<dbReference type="SUPFAM" id="SSF52540">
    <property type="entry name" value="P-loop containing nucleoside triphosphate hydrolases"/>
    <property type="match status" value="1"/>
</dbReference>
<dbReference type="PANTHER" id="PTHR22988:SF71">
    <property type="entry name" value="CITRON RHO-INTERACTING KINASE"/>
    <property type="match status" value="1"/>
</dbReference>
<evidence type="ECO:0000256" key="4">
    <source>
        <dbReference type="SAM" id="Coils"/>
    </source>
</evidence>
<comment type="catalytic activity">
    <reaction evidence="3">
        <text>L-seryl-[protein] + ATP = O-phospho-L-seryl-[protein] + ADP + H(+)</text>
        <dbReference type="Rhea" id="RHEA:17989"/>
        <dbReference type="Rhea" id="RHEA-COMP:9863"/>
        <dbReference type="Rhea" id="RHEA-COMP:11604"/>
        <dbReference type="ChEBI" id="CHEBI:15378"/>
        <dbReference type="ChEBI" id="CHEBI:29999"/>
        <dbReference type="ChEBI" id="CHEBI:30616"/>
        <dbReference type="ChEBI" id="CHEBI:83421"/>
        <dbReference type="ChEBI" id="CHEBI:456216"/>
        <dbReference type="EC" id="2.7.11.1"/>
    </reaction>
</comment>
<evidence type="ECO:0000256" key="5">
    <source>
        <dbReference type="SAM" id="Phobius"/>
    </source>
</evidence>
<dbReference type="Proteomes" id="UP000015354">
    <property type="component" value="Unassembled WGS sequence"/>
</dbReference>
<comment type="caution">
    <text evidence="6">The sequence shown here is derived from an EMBL/GenBank/DDBJ whole genome shotgun (WGS) entry which is preliminary data.</text>
</comment>
<keyword evidence="5" id="KW-1133">Transmembrane helix</keyword>
<evidence type="ECO:0000313" key="6">
    <source>
        <dbReference type="EMBL" id="EPY20940.1"/>
    </source>
</evidence>
<dbReference type="GO" id="GO:0004674">
    <property type="term" value="F:protein serine/threonine kinase activity"/>
    <property type="evidence" value="ECO:0007669"/>
    <property type="project" value="UniProtKB-EC"/>
</dbReference>
<dbReference type="Gene3D" id="2.30.29.30">
    <property type="entry name" value="Pleckstrin-homology domain (PH domain)/Phosphotyrosine-binding domain (PTB)"/>
    <property type="match status" value="1"/>
</dbReference>
<feature type="transmembrane region" description="Helical" evidence="5">
    <location>
        <begin position="31"/>
        <end position="48"/>
    </location>
</feature>
<dbReference type="AlphaFoldDB" id="S9VCW6"/>
<organism evidence="6 7">
    <name type="scientific">Strigomonas culicis</name>
    <dbReference type="NCBI Taxonomy" id="28005"/>
    <lineage>
        <taxon>Eukaryota</taxon>
        <taxon>Discoba</taxon>
        <taxon>Euglenozoa</taxon>
        <taxon>Kinetoplastea</taxon>
        <taxon>Metakinetoplastina</taxon>
        <taxon>Trypanosomatida</taxon>
        <taxon>Trypanosomatidae</taxon>
        <taxon>Strigomonadinae</taxon>
        <taxon>Strigomonas</taxon>
    </lineage>
</organism>
<feature type="coiled-coil region" evidence="4">
    <location>
        <begin position="597"/>
        <end position="628"/>
    </location>
</feature>
<evidence type="ECO:0000313" key="7">
    <source>
        <dbReference type="Proteomes" id="UP000015354"/>
    </source>
</evidence>
<keyword evidence="5" id="KW-0472">Membrane</keyword>
<dbReference type="GO" id="GO:0031032">
    <property type="term" value="P:actomyosin structure organization"/>
    <property type="evidence" value="ECO:0007669"/>
    <property type="project" value="TreeGrafter"/>
</dbReference>
<dbReference type="InterPro" id="IPR036961">
    <property type="entry name" value="Kinesin_motor_dom_sf"/>
</dbReference>
<dbReference type="SUPFAM" id="SSF50729">
    <property type="entry name" value="PH domain-like"/>
    <property type="match status" value="1"/>
</dbReference>
<proteinExistence type="predicted"/>
<keyword evidence="4" id="KW-0175">Coiled coil</keyword>
<feature type="coiled-coil region" evidence="4">
    <location>
        <begin position="494"/>
        <end position="567"/>
    </location>
</feature>
<name>S9VCW6_9TRYP</name>
<protein>
    <recommendedName>
        <fullName evidence="8">PH domain-containing protein</fullName>
    </recommendedName>
</protein>
<dbReference type="InterPro" id="IPR009057">
    <property type="entry name" value="Homeodomain-like_sf"/>
</dbReference>
<keyword evidence="7" id="KW-1185">Reference proteome</keyword>
<dbReference type="GO" id="GO:0005856">
    <property type="term" value="C:cytoskeleton"/>
    <property type="evidence" value="ECO:0007669"/>
    <property type="project" value="TreeGrafter"/>
</dbReference>
<accession>S9VCW6</accession>
<evidence type="ECO:0008006" key="8">
    <source>
        <dbReference type="Google" id="ProtNLM"/>
    </source>
</evidence>
<sequence>MGFKSIGYLPYIYFCFSYSSSFYYNTFLYKFFFRIIVIIFIVFFFLFLKMQAHIAVCTHHVQAGSQGSRAIRVSGHSVNYTVPQSLKDNGFPAADSTFAAESVIENAAVPAMQNMLMDACDNFRSKRENLVVFAYGVRSVPKRQLMYGSSGKEGYATKLMMDTVAAGGGLFFINAFVLGQTEHLVDLINLTNQSGVLVDSVKEGPQAHGITRAQVNTPSDVNTVMQRVTQSIETVFAPVLALKQPTPELEALPPYNGDTIVVQLLRYENEQDANDLKETNSMNFVSLGDSERPVLCGVNGTQQAAFERTHRILVSAASIISSIKCSRLRIPFGKSKMSQLLRRSYNAEKGYTRGSQNGNTNTFMFIHCFTDAQWAEETYHCLTMIRRMTNTLGSTGIGSMLRDLNVDKWRLDQDVTVLREELAVAKVAYDYKPRIFDSNKNIANIKDEEAKYIGAIESKREEAREKQLTIIRQRAAEETARMIKEQEASSGTTLEELKQTLASKKHDNEALQSDRNARAREYEHTLEKLRTKKEGEEATAAKLKAEMAQLEEELSARQSTIQAKQKELEMAKLDKAKGREAILKEHVSVQAARKNVLEERRSQREQWIRQIKDVNEKVLEQIRSIAEERKQSGEPVSAKEEAAETAVTDDIKTIEEYLPKLISLEDSPVNPDETESIRRQFDDVFAQEKQTYLQKIDEEKVRKEKLEKGLDAYRNRVLEVAQARKKENLQDAVRKEQHLNALIDQVLSYLRHGVKMTKISSKGHLRRRFYFISEDGKRIHSCELDNQGAPINRKKPPVTIYTKDIRKVVLGCYSTSFRSFAEENQLAKTQIEAVTDQGTYRPELTQTVTPANLGLYNYRSFTLVLPGGKSLEAVCDSDTDYEAWMVGLKRILGIYSNVERIIEARGQEIQNTASDQQCTMKYGGPLDVRQMNGFVSISSEEGDLCSEAHVPPALLLRVKQDMIERSHTSPVTVYDVRVCSGLDLIRSGFIYDYLIDKKCIPLPL</sequence>
<dbReference type="EMBL" id="ATMH01008768">
    <property type="protein sequence ID" value="EPY20940.1"/>
    <property type="molecule type" value="Genomic_DNA"/>
</dbReference>
<dbReference type="PANTHER" id="PTHR22988">
    <property type="entry name" value="MYOTONIC DYSTROPHY S/T KINASE-RELATED"/>
    <property type="match status" value="1"/>
</dbReference>
<dbReference type="GO" id="GO:0005737">
    <property type="term" value="C:cytoplasm"/>
    <property type="evidence" value="ECO:0007669"/>
    <property type="project" value="TreeGrafter"/>
</dbReference>
<evidence type="ECO:0000256" key="2">
    <source>
        <dbReference type="ARBA" id="ARBA00047899"/>
    </source>
</evidence>
<feature type="transmembrane region" description="Helical" evidence="5">
    <location>
        <begin position="6"/>
        <end position="24"/>
    </location>
</feature>
<dbReference type="OrthoDB" id="270417at2759"/>
<dbReference type="Gene3D" id="3.40.850.10">
    <property type="entry name" value="Kinesin motor domain"/>
    <property type="match status" value="1"/>
</dbReference>
<dbReference type="InterPro" id="IPR027417">
    <property type="entry name" value="P-loop_NTPase"/>
</dbReference>
<reference evidence="6 7" key="1">
    <citation type="journal article" date="2013" name="PLoS ONE">
        <title>Predicting the Proteins of Angomonas deanei, Strigomonas culicis and Their Respective Endosymbionts Reveals New Aspects of the Trypanosomatidae Family.</title>
        <authorList>
            <person name="Motta M.C."/>
            <person name="Martins A.C."/>
            <person name="de Souza S.S."/>
            <person name="Catta-Preta C.M."/>
            <person name="Silva R."/>
            <person name="Klein C.C."/>
            <person name="de Almeida L.G."/>
            <person name="de Lima Cunha O."/>
            <person name="Ciapina L.P."/>
            <person name="Brocchi M."/>
            <person name="Colabardini A.C."/>
            <person name="de Araujo Lima B."/>
            <person name="Machado C.R."/>
            <person name="de Almeida Soares C.M."/>
            <person name="Probst C.M."/>
            <person name="de Menezes C.B."/>
            <person name="Thompson C.E."/>
            <person name="Bartholomeu D.C."/>
            <person name="Gradia D.F."/>
            <person name="Pavoni D.P."/>
            <person name="Grisard E.C."/>
            <person name="Fantinatti-Garboggini F."/>
            <person name="Marchini F.K."/>
            <person name="Rodrigues-Luiz G.F."/>
            <person name="Wagner G."/>
            <person name="Goldman G.H."/>
            <person name="Fietto J.L."/>
            <person name="Elias M.C."/>
            <person name="Goldman M.H."/>
            <person name="Sagot M.F."/>
            <person name="Pereira M."/>
            <person name="Stoco P.H."/>
            <person name="de Mendonca-Neto R.P."/>
            <person name="Teixeira S.M."/>
            <person name="Maciel T.E."/>
            <person name="de Oliveira Mendes T.A."/>
            <person name="Urmenyi T.P."/>
            <person name="de Souza W."/>
            <person name="Schenkman S."/>
            <person name="de Vasconcelos A.T."/>
        </authorList>
    </citation>
    <scope>NUCLEOTIDE SEQUENCE [LARGE SCALE GENOMIC DNA]</scope>
</reference>
<gene>
    <name evidence="6" type="ORF">STCU_08768</name>
</gene>
<dbReference type="InterPro" id="IPR011993">
    <property type="entry name" value="PH-like_dom_sf"/>
</dbReference>
<comment type="catalytic activity">
    <reaction evidence="2">
        <text>L-threonyl-[protein] + ATP = O-phospho-L-threonyl-[protein] + ADP + H(+)</text>
        <dbReference type="Rhea" id="RHEA:46608"/>
        <dbReference type="Rhea" id="RHEA-COMP:11060"/>
        <dbReference type="Rhea" id="RHEA-COMP:11605"/>
        <dbReference type="ChEBI" id="CHEBI:15378"/>
        <dbReference type="ChEBI" id="CHEBI:30013"/>
        <dbReference type="ChEBI" id="CHEBI:30616"/>
        <dbReference type="ChEBI" id="CHEBI:61977"/>
        <dbReference type="ChEBI" id="CHEBI:456216"/>
        <dbReference type="EC" id="2.7.11.1"/>
    </reaction>
</comment>
<keyword evidence="5" id="KW-0812">Transmembrane</keyword>
<evidence type="ECO:0000256" key="3">
    <source>
        <dbReference type="ARBA" id="ARBA00048679"/>
    </source>
</evidence>